<evidence type="ECO:0000256" key="4">
    <source>
        <dbReference type="ARBA" id="ARBA00023136"/>
    </source>
</evidence>
<evidence type="ECO:0000256" key="2">
    <source>
        <dbReference type="ARBA" id="ARBA00022692"/>
    </source>
</evidence>
<evidence type="ECO:0000256" key="5">
    <source>
        <dbReference type="ARBA" id="ARBA00023251"/>
    </source>
</evidence>
<evidence type="ECO:0000256" key="1">
    <source>
        <dbReference type="ARBA" id="ARBA00004141"/>
    </source>
</evidence>
<feature type="domain" description="ABC transmembrane type-2" evidence="7">
    <location>
        <begin position="23"/>
        <end position="263"/>
    </location>
</feature>
<dbReference type="GO" id="GO:0043190">
    <property type="term" value="C:ATP-binding cassette (ABC) transporter complex"/>
    <property type="evidence" value="ECO:0007669"/>
    <property type="project" value="InterPro"/>
</dbReference>
<feature type="transmembrane region" description="Helical" evidence="6">
    <location>
        <begin position="106"/>
        <end position="131"/>
    </location>
</feature>
<comment type="subcellular location">
    <subcellularLocation>
        <location evidence="6">Cell membrane</location>
        <topology evidence="6">Multi-pass membrane protein</topology>
    </subcellularLocation>
    <subcellularLocation>
        <location evidence="1">Membrane</location>
        <topology evidence="1">Multi-pass membrane protein</topology>
    </subcellularLocation>
</comment>
<evidence type="ECO:0000256" key="3">
    <source>
        <dbReference type="ARBA" id="ARBA00022989"/>
    </source>
</evidence>
<reference evidence="8 9" key="1">
    <citation type="submission" date="2020-07" db="EMBL/GenBank/DDBJ databases">
        <title>Sequencing the genomes of 1000 actinobacteria strains.</title>
        <authorList>
            <person name="Klenk H.-P."/>
        </authorList>
    </citation>
    <scope>NUCLEOTIDE SEQUENCE [LARGE SCALE GENOMIC DNA]</scope>
    <source>
        <strain evidence="8 9">DSM 29531</strain>
    </source>
</reference>
<keyword evidence="6" id="KW-0813">Transport</keyword>
<comment type="caution">
    <text evidence="8">The sequence shown here is derived from an EMBL/GenBank/DDBJ whole genome shotgun (WGS) entry which is preliminary data.</text>
</comment>
<feature type="transmembrane region" description="Helical" evidence="6">
    <location>
        <begin position="24"/>
        <end position="43"/>
    </location>
</feature>
<dbReference type="InterPro" id="IPR047817">
    <property type="entry name" value="ABC2_TM_bact-type"/>
</dbReference>
<evidence type="ECO:0000259" key="7">
    <source>
        <dbReference type="PROSITE" id="PS51012"/>
    </source>
</evidence>
<dbReference type="Proteomes" id="UP000571817">
    <property type="component" value="Unassembled WGS sequence"/>
</dbReference>
<dbReference type="RefSeq" id="WP_179482779.1">
    <property type="nucleotide sequence ID" value="NZ_JACCFW010000001.1"/>
</dbReference>
<keyword evidence="2 6" id="KW-0812">Transmembrane</keyword>
<feature type="transmembrane region" description="Helical" evidence="6">
    <location>
        <begin position="176"/>
        <end position="195"/>
    </location>
</feature>
<dbReference type="GO" id="GO:0046677">
    <property type="term" value="P:response to antibiotic"/>
    <property type="evidence" value="ECO:0007669"/>
    <property type="project" value="UniProtKB-KW"/>
</dbReference>
<feature type="transmembrane region" description="Helical" evidence="6">
    <location>
        <begin position="242"/>
        <end position="263"/>
    </location>
</feature>
<feature type="transmembrane region" description="Helical" evidence="6">
    <location>
        <begin position="143"/>
        <end position="164"/>
    </location>
</feature>
<dbReference type="PANTHER" id="PTHR43229">
    <property type="entry name" value="NODULATION PROTEIN J"/>
    <property type="match status" value="1"/>
</dbReference>
<evidence type="ECO:0000313" key="8">
    <source>
        <dbReference type="EMBL" id="NYJ75822.1"/>
    </source>
</evidence>
<protein>
    <recommendedName>
        <fullName evidence="6">Transport permease protein</fullName>
    </recommendedName>
</protein>
<name>A0A853DED6_9MICO</name>
<keyword evidence="3 6" id="KW-1133">Transmembrane helix</keyword>
<keyword evidence="4 6" id="KW-0472">Membrane</keyword>
<gene>
    <name evidence="8" type="ORF">HNR15_002785</name>
</gene>
<proteinExistence type="inferred from homology"/>
<comment type="similarity">
    <text evidence="6">Belongs to the ABC-2 integral membrane protein family.</text>
</comment>
<keyword evidence="6" id="KW-1003">Cell membrane</keyword>
<keyword evidence="9" id="KW-1185">Reference proteome</keyword>
<dbReference type="AlphaFoldDB" id="A0A853DED6"/>
<dbReference type="InterPro" id="IPR000412">
    <property type="entry name" value="ABC_2_transport"/>
</dbReference>
<dbReference type="Pfam" id="PF01061">
    <property type="entry name" value="ABC2_membrane"/>
    <property type="match status" value="1"/>
</dbReference>
<dbReference type="EMBL" id="JACCFW010000001">
    <property type="protein sequence ID" value="NYJ75822.1"/>
    <property type="molecule type" value="Genomic_DNA"/>
</dbReference>
<feature type="transmembrane region" description="Helical" evidence="6">
    <location>
        <begin position="63"/>
        <end position="85"/>
    </location>
</feature>
<dbReference type="InterPro" id="IPR013525">
    <property type="entry name" value="ABC2_TM"/>
</dbReference>
<sequence>MRTLTLGIDRTGIELREFVREREALFFVFLFPVLMLALFSAVFSNQFGGADAAPGVNAARHFLPAMTAAGLLLTSFQSMAIGVATERDDGTLKRLRGTPLPAASYFLGKIGMVLVSSAAQFGLLILVAWAVFRVQLPSDAQHWLTFAWTFALGVGTGTICGIAYSSFIPNARSATPIVVAPALILQFISGVYLSYPDLPRWLQQIAAVFPLKWIAQGERSVFLPDSLRSQEVAHSWQHAETALVLGGWSLAALVVALLTFRWISKRPA</sequence>
<evidence type="ECO:0000256" key="6">
    <source>
        <dbReference type="RuleBase" id="RU361157"/>
    </source>
</evidence>
<dbReference type="InterPro" id="IPR051784">
    <property type="entry name" value="Nod_factor_ABC_transporter"/>
</dbReference>
<organism evidence="8 9">
    <name type="scientific">Allobranchiibius huperziae</name>
    <dbReference type="NCBI Taxonomy" id="1874116"/>
    <lineage>
        <taxon>Bacteria</taxon>
        <taxon>Bacillati</taxon>
        <taxon>Actinomycetota</taxon>
        <taxon>Actinomycetes</taxon>
        <taxon>Micrococcales</taxon>
        <taxon>Dermacoccaceae</taxon>
        <taxon>Allobranchiibius</taxon>
    </lineage>
</organism>
<dbReference type="GO" id="GO:0140359">
    <property type="term" value="F:ABC-type transporter activity"/>
    <property type="evidence" value="ECO:0007669"/>
    <property type="project" value="InterPro"/>
</dbReference>
<evidence type="ECO:0000313" key="9">
    <source>
        <dbReference type="Proteomes" id="UP000571817"/>
    </source>
</evidence>
<accession>A0A853DED6</accession>
<keyword evidence="5" id="KW-0046">Antibiotic resistance</keyword>
<dbReference type="PIRSF" id="PIRSF006648">
    <property type="entry name" value="DrrB"/>
    <property type="match status" value="1"/>
</dbReference>
<dbReference type="PROSITE" id="PS51012">
    <property type="entry name" value="ABC_TM2"/>
    <property type="match status" value="1"/>
</dbReference>
<dbReference type="PANTHER" id="PTHR43229:SF6">
    <property type="entry name" value="ABC-TYPE MULTIDRUG TRANSPORT SYSTEM, PERMEASE COMPONENT"/>
    <property type="match status" value="1"/>
</dbReference>